<dbReference type="Proteomes" id="UP000215355">
    <property type="component" value="Chromosome 1"/>
</dbReference>
<sequence>MDKRVVYTLLLFFSINLSFAQQYFVLEKNTDEYQTKNYELNSKNLYGIDKKIYLYNLLFEDLMHKSSPEKTLVLFSVLPSAENNNDWEEIGLDSIQNKIISVGTLRQLSDQSLYKRTDLKYGSTTKYWNNYKIIVEHSGKYYSPKNCLLQFYAIQNRIDVFNHPYNSIDLSQDFHSMAEVKKLYTTTTQNNSFPVDLPPNDKYFDTLRERREYLSKKILIDQQAYYQFWTFSDWGRVSSKVTKDPHKVYFAYERGIDRFLYSPSSLIVGGSYDFYFYHYQNEFGINADVFQKNITDEKIMIAL</sequence>
<gene>
    <name evidence="1" type="ORF">SAMEA4412673_00091</name>
</gene>
<dbReference type="AlphaFoldDB" id="A0AAJ4X874"/>
<reference evidence="1 2" key="1">
    <citation type="submission" date="2017-06" db="EMBL/GenBank/DDBJ databases">
        <authorList>
            <consortium name="Pathogen Informatics"/>
        </authorList>
    </citation>
    <scope>NUCLEOTIDE SEQUENCE [LARGE SCALE GENOMIC DNA]</scope>
    <source>
        <strain evidence="1 2">NCTC12149</strain>
    </source>
</reference>
<dbReference type="KEGG" id="smiz:4412673_00091"/>
<accession>A0AAJ4X874</accession>
<dbReference type="EMBL" id="LT906468">
    <property type="protein sequence ID" value="SNV35886.1"/>
    <property type="molecule type" value="Genomic_DNA"/>
</dbReference>
<protein>
    <submittedName>
        <fullName evidence="1">Uncharacterized protein</fullName>
    </submittedName>
</protein>
<evidence type="ECO:0000313" key="2">
    <source>
        <dbReference type="Proteomes" id="UP000215355"/>
    </source>
</evidence>
<evidence type="ECO:0000313" key="1">
    <source>
        <dbReference type="EMBL" id="SNV35886.1"/>
    </source>
</evidence>
<dbReference type="RefSeq" id="WP_093100103.1">
    <property type="nucleotide sequence ID" value="NZ_FNGK01000005.1"/>
</dbReference>
<organism evidence="1 2">
    <name type="scientific">Sphingobacterium mizutaii</name>
    <dbReference type="NCBI Taxonomy" id="1010"/>
    <lineage>
        <taxon>Bacteria</taxon>
        <taxon>Pseudomonadati</taxon>
        <taxon>Bacteroidota</taxon>
        <taxon>Sphingobacteriia</taxon>
        <taxon>Sphingobacteriales</taxon>
        <taxon>Sphingobacteriaceae</taxon>
        <taxon>Sphingobacterium</taxon>
    </lineage>
</organism>
<name>A0AAJ4X874_9SPHI</name>
<proteinExistence type="predicted"/>